<dbReference type="AlphaFoldDB" id="A0AAW2HJP2"/>
<dbReference type="InterPro" id="IPR036539">
    <property type="entry name" value="Cyt_c_oxidase_su7a_sf"/>
</dbReference>
<evidence type="ECO:0000256" key="3">
    <source>
        <dbReference type="ARBA" id="ARBA00022792"/>
    </source>
</evidence>
<evidence type="ECO:0000256" key="2">
    <source>
        <dbReference type="ARBA" id="ARBA00009331"/>
    </source>
</evidence>
<keyword evidence="6" id="KW-1133">Transmembrane helix</keyword>
<keyword evidence="6" id="KW-0812">Transmembrane</keyword>
<keyword evidence="3" id="KW-0999">Mitochondrion inner membrane</keyword>
<dbReference type="GO" id="GO:0005743">
    <property type="term" value="C:mitochondrial inner membrane"/>
    <property type="evidence" value="ECO:0007669"/>
    <property type="project" value="UniProtKB-SubCell"/>
</dbReference>
<name>A0AAW2HJP2_9NEOP</name>
<evidence type="ECO:0000256" key="4">
    <source>
        <dbReference type="ARBA" id="ARBA00023128"/>
    </source>
</evidence>
<sequence length="84" mass="9318">MMRAVTSLPKLTHSGQRLFSSSSRRFVKPDVLQKIQSQQAAFQADPNPVYLKGTAQTHFYITSALGVVTLALACKTMYEVVTKK</sequence>
<accession>A0AAW2HJP2</accession>
<reference evidence="7" key="1">
    <citation type="journal article" date="2024" name="Gigascience">
        <title>Chromosome-level genome of the poultry shaft louse Menopon gallinae provides insight into the host-switching and adaptive evolution of parasitic lice.</title>
        <authorList>
            <person name="Xu Y."/>
            <person name="Ma L."/>
            <person name="Liu S."/>
            <person name="Liang Y."/>
            <person name="Liu Q."/>
            <person name="He Z."/>
            <person name="Tian L."/>
            <person name="Duan Y."/>
            <person name="Cai W."/>
            <person name="Li H."/>
            <person name="Song F."/>
        </authorList>
    </citation>
    <scope>NUCLEOTIDE SEQUENCE</scope>
    <source>
        <strain evidence="7">Cailab_2023a</strain>
    </source>
</reference>
<feature type="transmembrane region" description="Helical" evidence="6">
    <location>
        <begin position="59"/>
        <end position="78"/>
    </location>
</feature>
<dbReference type="EMBL" id="JARGDH010000004">
    <property type="protein sequence ID" value="KAL0270179.1"/>
    <property type="molecule type" value="Genomic_DNA"/>
</dbReference>
<evidence type="ECO:0000256" key="1">
    <source>
        <dbReference type="ARBA" id="ARBA00004273"/>
    </source>
</evidence>
<organism evidence="7">
    <name type="scientific">Menopon gallinae</name>
    <name type="common">poultry shaft louse</name>
    <dbReference type="NCBI Taxonomy" id="328185"/>
    <lineage>
        <taxon>Eukaryota</taxon>
        <taxon>Metazoa</taxon>
        <taxon>Ecdysozoa</taxon>
        <taxon>Arthropoda</taxon>
        <taxon>Hexapoda</taxon>
        <taxon>Insecta</taxon>
        <taxon>Pterygota</taxon>
        <taxon>Neoptera</taxon>
        <taxon>Paraneoptera</taxon>
        <taxon>Psocodea</taxon>
        <taxon>Troctomorpha</taxon>
        <taxon>Phthiraptera</taxon>
        <taxon>Amblycera</taxon>
        <taxon>Menoponidae</taxon>
        <taxon>Menopon</taxon>
    </lineage>
</organism>
<dbReference type="GO" id="GO:0006123">
    <property type="term" value="P:mitochondrial electron transport, cytochrome c to oxygen"/>
    <property type="evidence" value="ECO:0007669"/>
    <property type="project" value="InterPro"/>
</dbReference>
<gene>
    <name evidence="7" type="ORF">PYX00_007671</name>
</gene>
<comment type="similarity">
    <text evidence="2">Belongs to the cytochrome c oxidase VIIa family.</text>
</comment>
<comment type="caution">
    <text evidence="7">The sequence shown here is derived from an EMBL/GenBank/DDBJ whole genome shotgun (WGS) entry which is preliminary data.</text>
</comment>
<keyword evidence="5 6" id="KW-0472">Membrane</keyword>
<evidence type="ECO:0000256" key="6">
    <source>
        <dbReference type="SAM" id="Phobius"/>
    </source>
</evidence>
<comment type="subcellular location">
    <subcellularLocation>
        <location evidence="1">Mitochondrion inner membrane</location>
    </subcellularLocation>
</comment>
<keyword evidence="4" id="KW-0496">Mitochondrion</keyword>
<dbReference type="Gene3D" id="4.10.91.10">
    <property type="entry name" value="Cytochrome c oxidase, subunit VIIa"/>
    <property type="match status" value="1"/>
</dbReference>
<dbReference type="GO" id="GO:0045277">
    <property type="term" value="C:respiratory chain complex IV"/>
    <property type="evidence" value="ECO:0007669"/>
    <property type="project" value="InterPro"/>
</dbReference>
<evidence type="ECO:0000313" key="7">
    <source>
        <dbReference type="EMBL" id="KAL0270179.1"/>
    </source>
</evidence>
<protein>
    <submittedName>
        <fullName evidence="7">Uncharacterized protein</fullName>
    </submittedName>
</protein>
<evidence type="ECO:0000256" key="5">
    <source>
        <dbReference type="ARBA" id="ARBA00023136"/>
    </source>
</evidence>
<proteinExistence type="inferred from homology"/>